<evidence type="ECO:0000256" key="1">
    <source>
        <dbReference type="SAM" id="MobiDB-lite"/>
    </source>
</evidence>
<dbReference type="EMBL" id="JBJUIK010000005">
    <property type="protein sequence ID" value="KAL3527228.1"/>
    <property type="molecule type" value="Genomic_DNA"/>
</dbReference>
<feature type="compositionally biased region" description="Polar residues" evidence="1">
    <location>
        <begin position="1"/>
        <end position="11"/>
    </location>
</feature>
<gene>
    <name evidence="3" type="ORF">ACH5RR_011884</name>
</gene>
<dbReference type="PANTHER" id="PTHR21068">
    <property type="entry name" value="SPARTIN"/>
    <property type="match status" value="1"/>
</dbReference>
<keyword evidence="4" id="KW-1185">Reference proteome</keyword>
<feature type="domain" description="Senescence" evidence="2">
    <location>
        <begin position="276"/>
        <end position="462"/>
    </location>
</feature>
<evidence type="ECO:0000259" key="2">
    <source>
        <dbReference type="Pfam" id="PF06911"/>
    </source>
</evidence>
<dbReference type="Proteomes" id="UP001630127">
    <property type="component" value="Unassembled WGS sequence"/>
</dbReference>
<name>A0ABD3A7S0_9GENT</name>
<comment type="caution">
    <text evidence="3">The sequence shown here is derived from an EMBL/GenBank/DDBJ whole genome shotgun (WGS) entry which is preliminary data.</text>
</comment>
<sequence length="474" mass="50854">MAFETNNSTPSPMYPQVIDSNYETTLPQSSSSSSAGPNMYPTIDMKDLVENLFPDNDETAPGNPSYSPSAPPESFEETLLTLPGTILHLIDKHYSVELATGDLSILRLRQGDNTVAVLACVSDEIQWPLTKDLAAVKLDPSHYFFSFRAPKENDGSDSSSDGEIDSPKQKKKKNKNKKESENDSSDVLNYGLTIASKGQDDLLRQLDGILENCSSFSVQKVDEKAVAEMGGAVAREVSPADLMSEKKKEVLEERCAAYWTTLAPNVEEYSGTAAKLIAAGSGQLIKGILWCGDVTVDRLKWGNEVLKTRMATGSKAEVSPETLKRIKRVKRVTKMTEKVALGVLSGVVKVSGFFTSSVANSKAGKKFFGLLPGEMVLASLDGFSRICDAVEVAGKNVMSTSSTVTTGVVSHRYGEEAAKATSEGLDAAGHAVGTAWTVFKIRKAFNPKSVLKPSALAKSAAKSVAAEKKAKSSK</sequence>
<dbReference type="AlphaFoldDB" id="A0ABD3A7S0"/>
<protein>
    <recommendedName>
        <fullName evidence="2">Senescence domain-containing protein</fullName>
    </recommendedName>
</protein>
<evidence type="ECO:0000313" key="3">
    <source>
        <dbReference type="EMBL" id="KAL3527228.1"/>
    </source>
</evidence>
<feature type="region of interest" description="Disordered" evidence="1">
    <location>
        <begin position="149"/>
        <end position="184"/>
    </location>
</feature>
<reference evidence="3 4" key="1">
    <citation type="submission" date="2024-11" db="EMBL/GenBank/DDBJ databases">
        <title>A near-complete genome assembly of Cinchona calisaya.</title>
        <authorList>
            <person name="Lian D.C."/>
            <person name="Zhao X.W."/>
            <person name="Wei L."/>
        </authorList>
    </citation>
    <scope>NUCLEOTIDE SEQUENCE [LARGE SCALE GENOMIC DNA]</scope>
    <source>
        <tissue evidence="3">Nenye</tissue>
    </source>
</reference>
<feature type="region of interest" description="Disordered" evidence="1">
    <location>
        <begin position="53"/>
        <end position="74"/>
    </location>
</feature>
<dbReference type="PANTHER" id="PTHR21068:SF43">
    <property type="entry name" value="SPARTIN"/>
    <property type="match status" value="1"/>
</dbReference>
<dbReference type="Pfam" id="PF06911">
    <property type="entry name" value="Senescence"/>
    <property type="match status" value="1"/>
</dbReference>
<organism evidence="3 4">
    <name type="scientific">Cinchona calisaya</name>
    <dbReference type="NCBI Taxonomy" id="153742"/>
    <lineage>
        <taxon>Eukaryota</taxon>
        <taxon>Viridiplantae</taxon>
        <taxon>Streptophyta</taxon>
        <taxon>Embryophyta</taxon>
        <taxon>Tracheophyta</taxon>
        <taxon>Spermatophyta</taxon>
        <taxon>Magnoliopsida</taxon>
        <taxon>eudicotyledons</taxon>
        <taxon>Gunneridae</taxon>
        <taxon>Pentapetalae</taxon>
        <taxon>asterids</taxon>
        <taxon>lamiids</taxon>
        <taxon>Gentianales</taxon>
        <taxon>Rubiaceae</taxon>
        <taxon>Cinchonoideae</taxon>
        <taxon>Cinchoneae</taxon>
        <taxon>Cinchona</taxon>
    </lineage>
</organism>
<dbReference type="InterPro" id="IPR009686">
    <property type="entry name" value="Senescence/spartin_C"/>
</dbReference>
<evidence type="ECO:0000313" key="4">
    <source>
        <dbReference type="Proteomes" id="UP001630127"/>
    </source>
</evidence>
<feature type="compositionally biased region" description="Polar residues" evidence="1">
    <location>
        <begin position="18"/>
        <end position="28"/>
    </location>
</feature>
<proteinExistence type="predicted"/>
<feature type="region of interest" description="Disordered" evidence="1">
    <location>
        <begin position="1"/>
        <end position="41"/>
    </location>
</feature>
<dbReference type="InterPro" id="IPR045036">
    <property type="entry name" value="Spartin-like"/>
</dbReference>
<accession>A0ABD3A7S0</accession>